<evidence type="ECO:0000256" key="1">
    <source>
        <dbReference type="SAM" id="SignalP"/>
    </source>
</evidence>
<name>A0A0A1W4Z7_9SPHN</name>
<keyword evidence="3" id="KW-1185">Reference proteome</keyword>
<proteinExistence type="predicted"/>
<reference evidence="2 3" key="1">
    <citation type="submission" date="2014-11" db="EMBL/GenBank/DDBJ databases">
        <title>Whole genome shotgun sequence of Sphingomonas parapaucimobilis NBRC 15100.</title>
        <authorList>
            <person name="Katano-Makiyama Y."/>
            <person name="Hosoyama A."/>
            <person name="Hashimoto M."/>
            <person name="Hosoyama Y."/>
            <person name="Noguchi M."/>
            <person name="Numata M."/>
            <person name="Tsuchikane K."/>
            <person name="Hirakata S."/>
            <person name="Uohara A."/>
            <person name="Shimodaira J."/>
            <person name="Ohji S."/>
            <person name="Ichikawa N."/>
            <person name="Kimura A."/>
            <person name="Yamazoe A."/>
            <person name="Fujita N."/>
        </authorList>
    </citation>
    <scope>NUCLEOTIDE SEQUENCE [LARGE SCALE GENOMIC DNA]</scope>
    <source>
        <strain evidence="2 3">NBRC 15100</strain>
    </source>
</reference>
<dbReference type="RefSeq" id="WP_042485267.1">
    <property type="nucleotide sequence ID" value="NZ_BBPI01000032.1"/>
</dbReference>
<evidence type="ECO:0000313" key="3">
    <source>
        <dbReference type="Proteomes" id="UP000032305"/>
    </source>
</evidence>
<protein>
    <recommendedName>
        <fullName evidence="4">DUF3617 domain-containing protein</fullName>
    </recommendedName>
</protein>
<dbReference type="AlphaFoldDB" id="A0A0A1W4Z7"/>
<feature type="signal peptide" evidence="1">
    <location>
        <begin position="1"/>
        <end position="17"/>
    </location>
</feature>
<feature type="chain" id="PRO_5001981854" description="DUF3617 domain-containing protein" evidence="1">
    <location>
        <begin position="18"/>
        <end position="177"/>
    </location>
</feature>
<comment type="caution">
    <text evidence="2">The sequence shown here is derived from an EMBL/GenBank/DDBJ whole genome shotgun (WGS) entry which is preliminary data.</text>
</comment>
<keyword evidence="1" id="KW-0732">Signal</keyword>
<evidence type="ECO:0008006" key="4">
    <source>
        <dbReference type="Google" id="ProtNLM"/>
    </source>
</evidence>
<evidence type="ECO:0000313" key="2">
    <source>
        <dbReference type="EMBL" id="GAM00408.1"/>
    </source>
</evidence>
<dbReference type="Proteomes" id="UP000032305">
    <property type="component" value="Unassembled WGS sequence"/>
</dbReference>
<dbReference type="Pfam" id="PF12276">
    <property type="entry name" value="DUF3617"/>
    <property type="match status" value="1"/>
</dbReference>
<dbReference type="InterPro" id="IPR022061">
    <property type="entry name" value="DUF3617"/>
</dbReference>
<organism evidence="2 3">
    <name type="scientific">Sphingomonas parapaucimobilis NBRC 15100</name>
    <dbReference type="NCBI Taxonomy" id="1219049"/>
    <lineage>
        <taxon>Bacteria</taxon>
        <taxon>Pseudomonadati</taxon>
        <taxon>Pseudomonadota</taxon>
        <taxon>Alphaproteobacteria</taxon>
        <taxon>Sphingomonadales</taxon>
        <taxon>Sphingomonadaceae</taxon>
        <taxon>Sphingomonas</taxon>
    </lineage>
</organism>
<sequence>MKLFVPLILIGTLPLAACDQKTGSTTVTSNAATGEVTETQTGSGSAVAKLEPGKWEVKTQVSDLKMANMPKGVSSTPPAQTNSICLTAEQAAKGPAELLKQAQSDCTVKSSTFEGGKVESELTCKMPGDMTMHSKTKGSFTATSFTTDQEMEMTGAHPMSQKVHTEGRRLGACDGAM</sequence>
<accession>A0A0A1W4Z7</accession>
<gene>
    <name evidence="2" type="ORF">SP5_032_00300</name>
</gene>
<dbReference type="EMBL" id="BBPI01000032">
    <property type="protein sequence ID" value="GAM00408.1"/>
    <property type="molecule type" value="Genomic_DNA"/>
</dbReference>